<dbReference type="AlphaFoldDB" id="A0A2Z6MA99"/>
<accession>A0A2Z6MA99</accession>
<evidence type="ECO:0000313" key="2">
    <source>
        <dbReference type="EMBL" id="GAU19268.1"/>
    </source>
</evidence>
<dbReference type="Proteomes" id="UP000242715">
    <property type="component" value="Unassembled WGS sequence"/>
</dbReference>
<protein>
    <submittedName>
        <fullName evidence="2">Uncharacterized protein</fullName>
    </submittedName>
</protein>
<keyword evidence="3" id="KW-1185">Reference proteome</keyword>
<feature type="compositionally biased region" description="Basic and acidic residues" evidence="1">
    <location>
        <begin position="1"/>
        <end position="10"/>
    </location>
</feature>
<organism evidence="2 3">
    <name type="scientific">Trifolium subterraneum</name>
    <name type="common">Subterranean clover</name>
    <dbReference type="NCBI Taxonomy" id="3900"/>
    <lineage>
        <taxon>Eukaryota</taxon>
        <taxon>Viridiplantae</taxon>
        <taxon>Streptophyta</taxon>
        <taxon>Embryophyta</taxon>
        <taxon>Tracheophyta</taxon>
        <taxon>Spermatophyta</taxon>
        <taxon>Magnoliopsida</taxon>
        <taxon>eudicotyledons</taxon>
        <taxon>Gunneridae</taxon>
        <taxon>Pentapetalae</taxon>
        <taxon>rosids</taxon>
        <taxon>fabids</taxon>
        <taxon>Fabales</taxon>
        <taxon>Fabaceae</taxon>
        <taxon>Papilionoideae</taxon>
        <taxon>50 kb inversion clade</taxon>
        <taxon>NPAAA clade</taxon>
        <taxon>Hologalegina</taxon>
        <taxon>IRL clade</taxon>
        <taxon>Trifolieae</taxon>
        <taxon>Trifolium</taxon>
    </lineage>
</organism>
<name>A0A2Z6MA99_TRISU</name>
<evidence type="ECO:0000313" key="3">
    <source>
        <dbReference type="Proteomes" id="UP000242715"/>
    </source>
</evidence>
<feature type="region of interest" description="Disordered" evidence="1">
    <location>
        <begin position="1"/>
        <end position="21"/>
    </location>
</feature>
<evidence type="ECO:0000256" key="1">
    <source>
        <dbReference type="SAM" id="MobiDB-lite"/>
    </source>
</evidence>
<proteinExistence type="predicted"/>
<dbReference type="OrthoDB" id="1741241at2759"/>
<feature type="region of interest" description="Disordered" evidence="1">
    <location>
        <begin position="100"/>
        <end position="132"/>
    </location>
</feature>
<sequence length="220" mass="23543">MRDQETDREGNGLSIIGGPSLELNRSRSSPLSCLGSGIPSLVGGFSSKVIKCGAGSSLSTSSDRTLRPSPERPAYPACAFGAPHSFNQSLACDCSHSRKKGETRESSAPVHVTNRTSLGPDRILRTTGPRPRSPLRRTIYRSEELTFSSELVVTRSSLVPILVKSFRSDSTLHTIFPALTSSSLGCTKSMPEGATTLTAHLHHHLSFATASPSSYAYHES</sequence>
<dbReference type="EMBL" id="DF973197">
    <property type="protein sequence ID" value="GAU19268.1"/>
    <property type="molecule type" value="Genomic_DNA"/>
</dbReference>
<gene>
    <name evidence="2" type="ORF">TSUD_335530</name>
</gene>
<reference evidence="3" key="1">
    <citation type="journal article" date="2017" name="Front. Plant Sci.">
        <title>Climate Clever Clovers: New Paradigm to Reduce the Environmental Footprint of Ruminants by Breeding Low Methanogenic Forages Utilizing Haplotype Variation.</title>
        <authorList>
            <person name="Kaur P."/>
            <person name="Appels R."/>
            <person name="Bayer P.E."/>
            <person name="Keeble-Gagnere G."/>
            <person name="Wang J."/>
            <person name="Hirakawa H."/>
            <person name="Shirasawa K."/>
            <person name="Vercoe P."/>
            <person name="Stefanova K."/>
            <person name="Durmic Z."/>
            <person name="Nichols P."/>
            <person name="Revell C."/>
            <person name="Isobe S.N."/>
            <person name="Edwards D."/>
            <person name="Erskine W."/>
        </authorList>
    </citation>
    <scope>NUCLEOTIDE SEQUENCE [LARGE SCALE GENOMIC DNA]</scope>
    <source>
        <strain evidence="3">cv. Daliak</strain>
    </source>
</reference>